<evidence type="ECO:0000256" key="1">
    <source>
        <dbReference type="ARBA" id="ARBA00004123"/>
    </source>
</evidence>
<dbReference type="GO" id="GO:0003677">
    <property type="term" value="F:DNA binding"/>
    <property type="evidence" value="ECO:0007669"/>
    <property type="project" value="UniProtKB-KW"/>
</dbReference>
<protein>
    <submittedName>
        <fullName evidence="8">Transcription factor BEE 1-like</fullName>
    </submittedName>
</protein>
<proteinExistence type="predicted"/>
<sequence>MADQQLLLADMDNYKQSFSVADIEFNSSSALLNQIYQNPSSSFISLPLHSQYLPHSFNNIHHAPTTKTKSVQMITTSPPLSDNRTTTKNTVARGKKLKSEELKERKSAEVVHVRAKRGQATDSHSLAERVRREKINERLRCLQDIVPGCYKTMAMSVMLDEIINYVQSLQNQVEFLSMKLTAASAFHSFNSDEDALEMMKRANIHNGVIAEAPSAQFATPTFNFDYCTQFPNNT</sequence>
<dbReference type="PANTHER" id="PTHR12565:SF340">
    <property type="entry name" value="TRANSCRIPTION FACTOR BEE 3"/>
    <property type="match status" value="1"/>
</dbReference>
<dbReference type="InterPro" id="IPR024097">
    <property type="entry name" value="bHLH_ZIP_TF"/>
</dbReference>
<name>A0ABD1GW54_SALDI</name>
<evidence type="ECO:0000256" key="2">
    <source>
        <dbReference type="ARBA" id="ARBA00023015"/>
    </source>
</evidence>
<comment type="function">
    <text evidence="6">Positive regulator of brassinosteroid signaling.</text>
</comment>
<dbReference type="InterPro" id="IPR011598">
    <property type="entry name" value="bHLH_dom"/>
</dbReference>
<dbReference type="GO" id="GO:0005634">
    <property type="term" value="C:nucleus"/>
    <property type="evidence" value="ECO:0007669"/>
    <property type="project" value="UniProtKB-SubCell"/>
</dbReference>
<comment type="caution">
    <text evidence="8">The sequence shown here is derived from an EMBL/GenBank/DDBJ whole genome shotgun (WGS) entry which is preliminary data.</text>
</comment>
<keyword evidence="3" id="KW-0238">DNA-binding</keyword>
<dbReference type="Proteomes" id="UP001567538">
    <property type="component" value="Unassembled WGS sequence"/>
</dbReference>
<reference evidence="8 9" key="1">
    <citation type="submission" date="2024-06" db="EMBL/GenBank/DDBJ databases">
        <title>A chromosome level genome sequence of Diviner's sage (Salvia divinorum).</title>
        <authorList>
            <person name="Ford S.A."/>
            <person name="Ro D.-K."/>
            <person name="Ness R.W."/>
            <person name="Phillips M.A."/>
        </authorList>
    </citation>
    <scope>NUCLEOTIDE SEQUENCE [LARGE SCALE GENOMIC DNA]</scope>
    <source>
        <strain evidence="8">SAF-2024a</strain>
        <tissue evidence="8">Leaf</tissue>
    </source>
</reference>
<dbReference type="Pfam" id="PF00010">
    <property type="entry name" value="HLH"/>
    <property type="match status" value="1"/>
</dbReference>
<dbReference type="EMBL" id="JBEAFC010000007">
    <property type="protein sequence ID" value="KAL1548395.1"/>
    <property type="molecule type" value="Genomic_DNA"/>
</dbReference>
<gene>
    <name evidence="8" type="ORF">AAHA92_16632</name>
</gene>
<evidence type="ECO:0000256" key="3">
    <source>
        <dbReference type="ARBA" id="ARBA00023125"/>
    </source>
</evidence>
<dbReference type="Gene3D" id="4.10.280.10">
    <property type="entry name" value="Helix-loop-helix DNA-binding domain"/>
    <property type="match status" value="1"/>
</dbReference>
<evidence type="ECO:0000313" key="8">
    <source>
        <dbReference type="EMBL" id="KAL1548395.1"/>
    </source>
</evidence>
<evidence type="ECO:0000259" key="7">
    <source>
        <dbReference type="PROSITE" id="PS50888"/>
    </source>
</evidence>
<dbReference type="SMART" id="SM00353">
    <property type="entry name" value="HLH"/>
    <property type="match status" value="1"/>
</dbReference>
<organism evidence="8 9">
    <name type="scientific">Salvia divinorum</name>
    <name type="common">Maria pastora</name>
    <name type="synonym">Diviner's sage</name>
    <dbReference type="NCBI Taxonomy" id="28513"/>
    <lineage>
        <taxon>Eukaryota</taxon>
        <taxon>Viridiplantae</taxon>
        <taxon>Streptophyta</taxon>
        <taxon>Embryophyta</taxon>
        <taxon>Tracheophyta</taxon>
        <taxon>Spermatophyta</taxon>
        <taxon>Magnoliopsida</taxon>
        <taxon>eudicotyledons</taxon>
        <taxon>Gunneridae</taxon>
        <taxon>Pentapetalae</taxon>
        <taxon>asterids</taxon>
        <taxon>lamiids</taxon>
        <taxon>Lamiales</taxon>
        <taxon>Lamiaceae</taxon>
        <taxon>Nepetoideae</taxon>
        <taxon>Mentheae</taxon>
        <taxon>Salviinae</taxon>
        <taxon>Salvia</taxon>
        <taxon>Salvia subgen. Calosphace</taxon>
    </lineage>
</organism>
<keyword evidence="5" id="KW-0539">Nucleus</keyword>
<dbReference type="PANTHER" id="PTHR12565">
    <property type="entry name" value="STEROL REGULATORY ELEMENT-BINDING PROTEIN"/>
    <property type="match status" value="1"/>
</dbReference>
<dbReference type="CDD" id="cd18919">
    <property type="entry name" value="bHLH_AtBPE_like"/>
    <property type="match status" value="1"/>
</dbReference>
<dbReference type="AlphaFoldDB" id="A0ABD1GW54"/>
<dbReference type="FunFam" id="4.10.280.10:FF:000058">
    <property type="entry name" value="transcription factor BEE 3-like"/>
    <property type="match status" value="1"/>
</dbReference>
<evidence type="ECO:0000313" key="9">
    <source>
        <dbReference type="Proteomes" id="UP001567538"/>
    </source>
</evidence>
<evidence type="ECO:0000256" key="6">
    <source>
        <dbReference type="ARBA" id="ARBA00055372"/>
    </source>
</evidence>
<dbReference type="InterPro" id="IPR036638">
    <property type="entry name" value="HLH_DNA-bd_sf"/>
</dbReference>
<accession>A0ABD1GW54</accession>
<dbReference type="PROSITE" id="PS50888">
    <property type="entry name" value="BHLH"/>
    <property type="match status" value="1"/>
</dbReference>
<keyword evidence="4" id="KW-0804">Transcription</keyword>
<dbReference type="GO" id="GO:0006351">
    <property type="term" value="P:DNA-templated transcription"/>
    <property type="evidence" value="ECO:0007669"/>
    <property type="project" value="UniProtKB-ARBA"/>
</dbReference>
<dbReference type="SUPFAM" id="SSF47459">
    <property type="entry name" value="HLH, helix-loop-helix DNA-binding domain"/>
    <property type="match status" value="1"/>
</dbReference>
<keyword evidence="9" id="KW-1185">Reference proteome</keyword>
<comment type="subcellular location">
    <subcellularLocation>
        <location evidence="1">Nucleus</location>
    </subcellularLocation>
</comment>
<dbReference type="GO" id="GO:0006355">
    <property type="term" value="P:regulation of DNA-templated transcription"/>
    <property type="evidence" value="ECO:0007669"/>
    <property type="project" value="UniProtKB-ARBA"/>
</dbReference>
<evidence type="ECO:0000256" key="5">
    <source>
        <dbReference type="ARBA" id="ARBA00023242"/>
    </source>
</evidence>
<feature type="domain" description="BHLH" evidence="7">
    <location>
        <begin position="119"/>
        <end position="169"/>
    </location>
</feature>
<evidence type="ECO:0000256" key="4">
    <source>
        <dbReference type="ARBA" id="ARBA00023163"/>
    </source>
</evidence>
<keyword evidence="2" id="KW-0805">Transcription regulation</keyword>